<dbReference type="EMBL" id="JAOCQJ010000001">
    <property type="protein sequence ID" value="MCT7315254.1"/>
    <property type="molecule type" value="Genomic_DNA"/>
</dbReference>
<dbReference type="Pfam" id="PF20698">
    <property type="entry name" value="PIN-TPR-GreABC"/>
    <property type="match status" value="1"/>
</dbReference>
<feature type="domain" description="PIN" evidence="1">
    <location>
        <begin position="978"/>
        <end position="1114"/>
    </location>
</feature>
<evidence type="ECO:0000259" key="1">
    <source>
        <dbReference type="Pfam" id="PF20698"/>
    </source>
</evidence>
<name>A0AAE3I0A6_9RALS</name>
<dbReference type="Gene3D" id="1.25.40.10">
    <property type="entry name" value="Tetratricopeptide repeat domain"/>
    <property type="match status" value="1"/>
</dbReference>
<organism evidence="2 3">
    <name type="scientific">Ralstonia mojiangensis</name>
    <dbReference type="NCBI Taxonomy" id="2953895"/>
    <lineage>
        <taxon>Bacteria</taxon>
        <taxon>Pseudomonadati</taxon>
        <taxon>Pseudomonadota</taxon>
        <taxon>Betaproteobacteria</taxon>
        <taxon>Burkholderiales</taxon>
        <taxon>Burkholderiaceae</taxon>
        <taxon>Ralstonia</taxon>
    </lineage>
</organism>
<reference evidence="2" key="1">
    <citation type="journal article" date="2023" name="Front. Microbiol.">
        <title>Ralstonia chuxiongensis sp. nov., Ralstonia mojiangensis sp. nov., and Ralstonia soli sp. nov., isolated from tobacco fields, are three novel species in the family Burkholderiaceae.</title>
        <authorList>
            <person name="Lu C.H."/>
            <person name="Zhang Y.Y."/>
            <person name="Jiang N."/>
            <person name="Chen W."/>
            <person name="Shao X."/>
            <person name="Zhao Z.M."/>
            <person name="Lu W.L."/>
            <person name="Hu X."/>
            <person name="Xi Y.X."/>
            <person name="Zou S.Y."/>
            <person name="Wei Q.J."/>
            <person name="Lin Z.L."/>
            <person name="Gong L."/>
            <person name="Gai X.T."/>
            <person name="Zhang L.Q."/>
            <person name="Li J.Y."/>
            <person name="Jin Y."/>
            <person name="Xia Z.Y."/>
        </authorList>
    </citation>
    <scope>NUCLEOTIDE SEQUENCE</scope>
    <source>
        <strain evidence="2">22TCCZM01-4</strain>
    </source>
</reference>
<dbReference type="InterPro" id="IPR048987">
    <property type="entry name" value="PIN-TPR-GreABC"/>
</dbReference>
<evidence type="ECO:0000313" key="3">
    <source>
        <dbReference type="Proteomes" id="UP001164374"/>
    </source>
</evidence>
<dbReference type="InterPro" id="IPR011990">
    <property type="entry name" value="TPR-like_helical_dom_sf"/>
</dbReference>
<evidence type="ECO:0000313" key="2">
    <source>
        <dbReference type="EMBL" id="MCT7315254.1"/>
    </source>
</evidence>
<dbReference type="SUPFAM" id="SSF48452">
    <property type="entry name" value="TPR-like"/>
    <property type="match status" value="1"/>
</dbReference>
<dbReference type="RefSeq" id="WP_260798596.1">
    <property type="nucleotide sequence ID" value="NZ_JAOCQJ010000001.1"/>
</dbReference>
<reference evidence="2" key="2">
    <citation type="submission" date="2023-02" db="EMBL/GenBank/DDBJ databases">
        <authorList>
            <person name="Lu C.-H."/>
        </authorList>
    </citation>
    <scope>NUCLEOTIDE SEQUENCE</scope>
    <source>
        <strain evidence="2">22TCCZM01-4</strain>
    </source>
</reference>
<gene>
    <name evidence="2" type="ORF">N5I87_04500</name>
</gene>
<comment type="caution">
    <text evidence="2">The sequence shown here is derived from an EMBL/GenBank/DDBJ whole genome shotgun (WGS) entry which is preliminary data.</text>
</comment>
<sequence length="1348" mass="146176">MEHAITKPTDESAFEDMCARIYSEVLNDPFPKINGRRGQAQGGIDIFVTGAGARIGIQCKRYIDGALKFKDVQIEVRRADDAKAPITRLVVATTAVSDAKLLRQVQDLSDQRVAAGQFPVEIEFWEDICRHVKGSGKLQRDYAPNAPGGIFHRVEESNLAIRLDVAEIKAKLTVAPSPPEGRSDSLNKLISAQLDGINELLKTCRFRDALEAVNRLGADMSPFDQHQKARWHLQRGICTWHLNNAGSASADFIRAVELYPDDEKVAAAGVRALLLQGDVLGAIDAGVEAFRKFPASAYVWMAYANARVANGEHLTLADAPPGMESNTDILQLLAWSHRQAGDLPGAIHLIGKALSQPDAGFFVKSIALAFALEAVAADRISCAFDLLPSGRVADLNRAIDALHPRKTQVWEVQSAAALPDTLANLGGALLLVGRSEEALQLVSEAQSADMLTPEIMRVALEAYRRLDRVQDVLAHGRSWISSLKEPSLVMVAEVAADVGDVNLISSLSKAAEGLQVEEPETPNILKAMRWRAHWRASDERDQLVSEIIACDLTRSTSVPLICGGARILHLAGEEHARDAAIAHVVDLLSATADEPSTLLVADLLYSVGRFAQAAKYYEKFATRGMSSVLHARLLRCYVDGKARLKARDLLKSLPGDWAANDELRELALEVGRQAGDWEFLDPLAIVQCERYPNGAGGWLLRLVLSLKTRKMHKFHQTLEIVPSVLDGQLQQIAQISALELKYDRKAQGMQRLYRLFRTNLDSVEAASGYFIGIVSASGELPFMESSVASIAAGTTVELEDEAGATILVSIDPLDVEGAPSRDGFCSPTDTHAAALIGATIGDLVELPSALSVPRTLRVRSISSVYRHLMRVAQERFQNTLSGEGHVASIPIRTTSEGTDFSLLNKMLKQQKEHSVKSFDAYANGPLTLGILGTLLGRSVIDLLLGWPTDDQAMFVCAGTSDEWREWEQAFQRGATPYVVDAVTIAELVQMGCERALAAPTTVFCSTATLEALEARLERARSDKPHGQLYGDGDAMRYIEVTEDDIARRLAVFQSMVDAVQTYCEVVPAYGPHSPSLELQQAGDVLASEEYSAVLLAVEKGAALLTVDGRLARLFTAMGGTSSLSPQALARFANAAGIIDPQTYSGGVAHQFLANRTFISVAAHDLVLMTFRGGNLLRGAIQRFKDCLSSPSTDLPSTLKVAFEFLRLRAVFPTQVKAFFELFEHLVEAILRHPKCDTLQLERTCILFSEDMSRMAAASASPYPQLEAGRQLKVQVIRDGLAKAFLSAKEMASGPAGRRPVRLKTLMCMSPPWLGFDGDVTDVSVPELADAAIGIGEGAPSGTTAASTG</sequence>
<accession>A0AAE3I0A6</accession>
<protein>
    <recommendedName>
        <fullName evidence="1">PIN domain-containing protein</fullName>
    </recommendedName>
</protein>
<dbReference type="Proteomes" id="UP001164374">
    <property type="component" value="Unassembled WGS sequence"/>
</dbReference>
<proteinExistence type="predicted"/>